<organism evidence="5 6">
    <name type="scientific">Candidatus Chisholmbacteria bacterium RIFCSPLOWO2_01_FULL_49_14</name>
    <dbReference type="NCBI Taxonomy" id="1797593"/>
    <lineage>
        <taxon>Bacteria</taxon>
        <taxon>Candidatus Chisholmiibacteriota</taxon>
    </lineage>
</organism>
<gene>
    <name evidence="5" type="ORF">A3A65_03010</name>
</gene>
<dbReference type="Pfam" id="PF00984">
    <property type="entry name" value="UDPG_MGDP_dh"/>
    <property type="match status" value="1"/>
</dbReference>
<evidence type="ECO:0000256" key="2">
    <source>
        <dbReference type="SAM" id="Phobius"/>
    </source>
</evidence>
<dbReference type="AlphaFoldDB" id="A0A1G1W2S4"/>
<keyword evidence="2" id="KW-0472">Membrane</keyword>
<dbReference type="Gene3D" id="1.10.1040.10">
    <property type="entry name" value="N-(1-d-carboxylethyl)-l-norvaline Dehydrogenase, domain 2"/>
    <property type="match status" value="1"/>
</dbReference>
<dbReference type="SUPFAM" id="SSF51735">
    <property type="entry name" value="NAD(P)-binding Rossmann-fold domains"/>
    <property type="match status" value="1"/>
</dbReference>
<evidence type="ECO:0000259" key="3">
    <source>
        <dbReference type="Pfam" id="PF00984"/>
    </source>
</evidence>
<name>A0A1G1W2S4_9BACT</name>
<reference evidence="5 6" key="1">
    <citation type="journal article" date="2016" name="Nat. Commun.">
        <title>Thousands of microbial genomes shed light on interconnected biogeochemical processes in an aquifer system.</title>
        <authorList>
            <person name="Anantharaman K."/>
            <person name="Brown C.T."/>
            <person name="Hug L.A."/>
            <person name="Sharon I."/>
            <person name="Castelle C.J."/>
            <person name="Probst A.J."/>
            <person name="Thomas B.C."/>
            <person name="Singh A."/>
            <person name="Wilkins M.J."/>
            <person name="Karaoz U."/>
            <person name="Brodie E.L."/>
            <person name="Williams K.H."/>
            <person name="Hubbard S.S."/>
            <person name="Banfield J.F."/>
        </authorList>
    </citation>
    <scope>NUCLEOTIDE SEQUENCE [LARGE SCALE GENOMIC DNA]</scope>
</reference>
<dbReference type="SUPFAM" id="SSF48179">
    <property type="entry name" value="6-phosphogluconate dehydrogenase C-terminal domain-like"/>
    <property type="match status" value="1"/>
</dbReference>
<dbReference type="Gene3D" id="3.40.50.720">
    <property type="entry name" value="NAD(P)-binding Rossmann-like Domain"/>
    <property type="match status" value="1"/>
</dbReference>
<dbReference type="PANTHER" id="PTHR43750:SF3">
    <property type="entry name" value="UDP-GLUCOSE 6-DEHYDROGENASE TUAD"/>
    <property type="match status" value="1"/>
</dbReference>
<dbReference type="GO" id="GO:0016616">
    <property type="term" value="F:oxidoreductase activity, acting on the CH-OH group of donors, NAD or NADP as acceptor"/>
    <property type="evidence" value="ECO:0007669"/>
    <property type="project" value="InterPro"/>
</dbReference>
<dbReference type="EMBL" id="MHCL01000007">
    <property type="protein sequence ID" value="OGY21988.1"/>
    <property type="molecule type" value="Genomic_DNA"/>
</dbReference>
<dbReference type="InterPro" id="IPR008927">
    <property type="entry name" value="6-PGluconate_DH-like_C_sf"/>
</dbReference>
<evidence type="ECO:0000313" key="6">
    <source>
        <dbReference type="Proteomes" id="UP000176723"/>
    </source>
</evidence>
<dbReference type="Pfam" id="PF03721">
    <property type="entry name" value="UDPG_MGDP_dh_N"/>
    <property type="match status" value="1"/>
</dbReference>
<evidence type="ECO:0000256" key="1">
    <source>
        <dbReference type="ARBA" id="ARBA00006601"/>
    </source>
</evidence>
<feature type="domain" description="UDP-glucose/GDP-mannose dehydrogenase dimerisation" evidence="3">
    <location>
        <begin position="162"/>
        <end position="262"/>
    </location>
</feature>
<protein>
    <recommendedName>
        <fullName evidence="7">UDP-glucose/GDP-mannose dehydrogenase dimerisation domain-containing protein</fullName>
    </recommendedName>
</protein>
<feature type="domain" description="UDP-glucose/GDP-mannose dehydrogenase N-terminal" evidence="4">
    <location>
        <begin position="41"/>
        <end position="144"/>
    </location>
</feature>
<dbReference type="InterPro" id="IPR013328">
    <property type="entry name" value="6PGD_dom2"/>
</dbReference>
<dbReference type="GO" id="GO:0051287">
    <property type="term" value="F:NAD binding"/>
    <property type="evidence" value="ECO:0007669"/>
    <property type="project" value="InterPro"/>
</dbReference>
<dbReference type="InterPro" id="IPR036291">
    <property type="entry name" value="NAD(P)-bd_dom_sf"/>
</dbReference>
<keyword evidence="2" id="KW-0812">Transmembrane</keyword>
<evidence type="ECO:0000313" key="5">
    <source>
        <dbReference type="EMBL" id="OGY21988.1"/>
    </source>
</evidence>
<sequence>MKKPTIAVIGFTGMVGGTTYRWFKKRGYMLMGLTSTRQTHTWDQINEKADWIFVAVPTPFNWKTKQTNLNILKSTLAKIKPGKQVIHKCTVPPGTTEEMQKLFPKLKLLYNPEFLSEATCEEDFSHPDRQIIGYTKQSYKVALEAVNLLPEGPYGVIMKATEAEICKFINNVHGALMVIFANLFYDVSQQFKDLDFDRIKDAAAASKWVGSPMGRMYWDVHHGGFRGYGGSCFPKDVNMLIDWCRTVGIPDELLEATREANRRLLKKQGMTEVDAEKISSAKKGR</sequence>
<dbReference type="STRING" id="1797593.A3A65_03010"/>
<keyword evidence="2" id="KW-1133">Transmembrane helix</keyword>
<feature type="transmembrane region" description="Helical" evidence="2">
    <location>
        <begin position="6"/>
        <end position="23"/>
    </location>
</feature>
<dbReference type="InterPro" id="IPR014026">
    <property type="entry name" value="UDP-Glc/GDP-Man_DH_dimer"/>
</dbReference>
<proteinExistence type="inferred from homology"/>
<dbReference type="Proteomes" id="UP000176723">
    <property type="component" value="Unassembled WGS sequence"/>
</dbReference>
<dbReference type="PANTHER" id="PTHR43750">
    <property type="entry name" value="UDP-GLUCOSE 6-DEHYDROGENASE TUAD"/>
    <property type="match status" value="1"/>
</dbReference>
<evidence type="ECO:0008006" key="7">
    <source>
        <dbReference type="Google" id="ProtNLM"/>
    </source>
</evidence>
<comment type="similarity">
    <text evidence="1">Belongs to the UDP-glucose/GDP-mannose dehydrogenase family.</text>
</comment>
<evidence type="ECO:0000259" key="4">
    <source>
        <dbReference type="Pfam" id="PF03721"/>
    </source>
</evidence>
<comment type="caution">
    <text evidence="5">The sequence shown here is derived from an EMBL/GenBank/DDBJ whole genome shotgun (WGS) entry which is preliminary data.</text>
</comment>
<accession>A0A1G1W2S4</accession>
<dbReference type="InterPro" id="IPR001732">
    <property type="entry name" value="UDP-Glc/GDP-Man_DH_N"/>
</dbReference>